<keyword evidence="8" id="KW-0067">ATP-binding</keyword>
<protein>
    <recommendedName>
        <fullName evidence="4">2-amino-4-hydroxy-6-hydroxymethyldihydropteridine pyrophosphokinase</fullName>
        <ecNumber evidence="3">2.7.6.3</ecNumber>
    </recommendedName>
    <alternativeName>
        <fullName evidence="11">6-hydroxymethyl-7,8-dihydropterin pyrophosphokinase</fullName>
    </alternativeName>
    <alternativeName>
        <fullName evidence="12">7,8-dihydro-6-hydroxymethylpterin-pyrophosphokinase</fullName>
    </alternativeName>
</protein>
<comment type="function">
    <text evidence="10">Catalyzes the transfer of pyrophosphate from adenosine triphosphate (ATP) to 6-hydroxymethyl-7,8-dihydropterin, an enzymatic step in folate biosynthesis pathway.</text>
</comment>
<dbReference type="GO" id="GO:0016301">
    <property type="term" value="F:kinase activity"/>
    <property type="evidence" value="ECO:0007669"/>
    <property type="project" value="UniProtKB-KW"/>
</dbReference>
<dbReference type="GO" id="GO:0003848">
    <property type="term" value="F:2-amino-4-hydroxy-6-hydroxymethyldihydropteridine diphosphokinase activity"/>
    <property type="evidence" value="ECO:0007669"/>
    <property type="project" value="UniProtKB-EC"/>
</dbReference>
<evidence type="ECO:0000256" key="12">
    <source>
        <dbReference type="ARBA" id="ARBA00033413"/>
    </source>
</evidence>
<dbReference type="AlphaFoldDB" id="A0A285BZQ1"/>
<dbReference type="GO" id="GO:0005524">
    <property type="term" value="F:ATP binding"/>
    <property type="evidence" value="ECO:0007669"/>
    <property type="project" value="UniProtKB-KW"/>
</dbReference>
<sequence length="162" mass="17792">MEKGLVFIALGSNLETPISQIQRAFNELGRLTDTQLIKHSSLYRSAPVGRLDQPDFINAVAQIKTGLAPLDLLSALLAIEHKQGRVRESLNAPRTLDLDILLYDALQCNDAGLIIPHPRMIHRAFVLQPLIEIAPDCQIPGYGPIAPLLAACKDQELLKINS</sequence>
<evidence type="ECO:0000313" key="14">
    <source>
        <dbReference type="EMBL" id="SNX60555.1"/>
    </source>
</evidence>
<dbReference type="EMBL" id="LT907782">
    <property type="protein sequence ID" value="SNX60555.1"/>
    <property type="molecule type" value="Genomic_DNA"/>
</dbReference>
<dbReference type="GO" id="GO:0046656">
    <property type="term" value="P:folic acid biosynthetic process"/>
    <property type="evidence" value="ECO:0007669"/>
    <property type="project" value="UniProtKB-KW"/>
</dbReference>
<evidence type="ECO:0000256" key="8">
    <source>
        <dbReference type="ARBA" id="ARBA00022840"/>
    </source>
</evidence>
<feature type="domain" description="7,8-dihydro-6-hydroxymethylpterin-pyrophosphokinase" evidence="13">
    <location>
        <begin position="7"/>
        <end position="135"/>
    </location>
</feature>
<comment type="similarity">
    <text evidence="2">Belongs to the HPPK family.</text>
</comment>
<dbReference type="NCBIfam" id="TIGR01498">
    <property type="entry name" value="folK"/>
    <property type="match status" value="1"/>
</dbReference>
<accession>A0A285BZQ1</accession>
<evidence type="ECO:0000256" key="2">
    <source>
        <dbReference type="ARBA" id="ARBA00005810"/>
    </source>
</evidence>
<evidence type="ECO:0000256" key="7">
    <source>
        <dbReference type="ARBA" id="ARBA00022777"/>
    </source>
</evidence>
<evidence type="ECO:0000256" key="10">
    <source>
        <dbReference type="ARBA" id="ARBA00029409"/>
    </source>
</evidence>
<comment type="pathway">
    <text evidence="1">Cofactor biosynthesis; tetrahydrofolate biosynthesis; 2-amino-4-hydroxy-6-hydroxymethyl-7,8-dihydropteridine diphosphate from 7,8-dihydroneopterin triphosphate: step 4/4.</text>
</comment>
<dbReference type="SUPFAM" id="SSF55083">
    <property type="entry name" value="6-hydroxymethyl-7,8-dihydropterin pyrophosphokinase, HPPK"/>
    <property type="match status" value="1"/>
</dbReference>
<dbReference type="Pfam" id="PF01288">
    <property type="entry name" value="HPPK"/>
    <property type="match status" value="1"/>
</dbReference>
<name>A0A285BZQ1_9PROT</name>
<organism evidence="14 15">
    <name type="scientific">Nitrosomonas ureae</name>
    <dbReference type="NCBI Taxonomy" id="44577"/>
    <lineage>
        <taxon>Bacteria</taxon>
        <taxon>Pseudomonadati</taxon>
        <taxon>Pseudomonadota</taxon>
        <taxon>Betaproteobacteria</taxon>
        <taxon>Nitrosomonadales</taxon>
        <taxon>Nitrosomonadaceae</taxon>
        <taxon>Nitrosomonas</taxon>
    </lineage>
</organism>
<evidence type="ECO:0000256" key="11">
    <source>
        <dbReference type="ARBA" id="ARBA00029766"/>
    </source>
</evidence>
<keyword evidence="5" id="KW-0808">Transferase</keyword>
<keyword evidence="9" id="KW-0289">Folate biosynthesis</keyword>
<reference evidence="14 15" key="1">
    <citation type="submission" date="2017-08" db="EMBL/GenBank/DDBJ databases">
        <authorList>
            <person name="de Groot N.N."/>
        </authorList>
    </citation>
    <scope>NUCLEOTIDE SEQUENCE [LARGE SCALE GENOMIC DNA]</scope>
    <source>
        <strain evidence="14 15">Nm15</strain>
    </source>
</reference>
<evidence type="ECO:0000256" key="5">
    <source>
        <dbReference type="ARBA" id="ARBA00022679"/>
    </source>
</evidence>
<evidence type="ECO:0000256" key="3">
    <source>
        <dbReference type="ARBA" id="ARBA00013253"/>
    </source>
</evidence>
<dbReference type="PANTHER" id="PTHR43071">
    <property type="entry name" value="2-AMINO-4-HYDROXY-6-HYDROXYMETHYLDIHYDROPTERIDINE PYROPHOSPHOKINASE"/>
    <property type="match status" value="1"/>
</dbReference>
<dbReference type="GO" id="GO:0046654">
    <property type="term" value="P:tetrahydrofolate biosynthetic process"/>
    <property type="evidence" value="ECO:0007669"/>
    <property type="project" value="UniProtKB-UniPathway"/>
</dbReference>
<evidence type="ECO:0000313" key="15">
    <source>
        <dbReference type="Proteomes" id="UP000242498"/>
    </source>
</evidence>
<keyword evidence="7 14" id="KW-0418">Kinase</keyword>
<dbReference type="RefSeq" id="WP_096293144.1">
    <property type="nucleotide sequence ID" value="NZ_LT907782.1"/>
</dbReference>
<dbReference type="Proteomes" id="UP000242498">
    <property type="component" value="Chromosome I"/>
</dbReference>
<dbReference type="CDD" id="cd00483">
    <property type="entry name" value="HPPK"/>
    <property type="match status" value="1"/>
</dbReference>
<evidence type="ECO:0000256" key="1">
    <source>
        <dbReference type="ARBA" id="ARBA00005051"/>
    </source>
</evidence>
<evidence type="ECO:0000256" key="4">
    <source>
        <dbReference type="ARBA" id="ARBA00016218"/>
    </source>
</evidence>
<dbReference type="InterPro" id="IPR000550">
    <property type="entry name" value="Hppk"/>
</dbReference>
<dbReference type="OrthoDB" id="9808041at2"/>
<dbReference type="UniPathway" id="UPA00077">
    <property type="reaction ID" value="UER00155"/>
</dbReference>
<dbReference type="InterPro" id="IPR035907">
    <property type="entry name" value="Hppk_sf"/>
</dbReference>
<evidence type="ECO:0000259" key="13">
    <source>
        <dbReference type="Pfam" id="PF01288"/>
    </source>
</evidence>
<evidence type="ECO:0000256" key="9">
    <source>
        <dbReference type="ARBA" id="ARBA00022909"/>
    </source>
</evidence>
<dbReference type="Gene3D" id="3.30.70.560">
    <property type="entry name" value="7,8-Dihydro-6-hydroxymethylpterin-pyrophosphokinase HPPK"/>
    <property type="match status" value="1"/>
</dbReference>
<keyword evidence="6" id="KW-0547">Nucleotide-binding</keyword>
<dbReference type="EC" id="2.7.6.3" evidence="3"/>
<dbReference type="PANTHER" id="PTHR43071:SF1">
    <property type="entry name" value="2-AMINO-4-HYDROXY-6-HYDROXYMETHYLDIHYDROPTERIDINE PYROPHOSPHOKINASE"/>
    <property type="match status" value="1"/>
</dbReference>
<gene>
    <name evidence="14" type="ORF">SAMN06296273_2021</name>
</gene>
<evidence type="ECO:0000256" key="6">
    <source>
        <dbReference type="ARBA" id="ARBA00022741"/>
    </source>
</evidence>
<proteinExistence type="inferred from homology"/>